<evidence type="ECO:0000313" key="2">
    <source>
        <dbReference type="Proteomes" id="UP000660262"/>
    </source>
</evidence>
<evidence type="ECO:0000313" key="1">
    <source>
        <dbReference type="EMBL" id="GHP01437.1"/>
    </source>
</evidence>
<sequence>MASAFVTAEFERLRGSFVPRYSSSSAAVANHIGANSVNHGGAAEAFEEIDVASERKTNQRGNSSQRDHLVLAEVTSLRFPPELACNLYHPGVLLLLDNDRDGLVTLADLRRFTAAASELQRRVPRGEFASRMHARGTCELLKMCGTISMNDATHVVLQICTTM</sequence>
<protein>
    <recommendedName>
        <fullName evidence="3">EF-hand domain-containing protein</fullName>
    </recommendedName>
</protein>
<accession>A0A830H8I6</accession>
<dbReference type="InterPro" id="IPR018247">
    <property type="entry name" value="EF_Hand_1_Ca_BS"/>
</dbReference>
<dbReference type="Proteomes" id="UP000660262">
    <property type="component" value="Unassembled WGS sequence"/>
</dbReference>
<organism evidence="1 2">
    <name type="scientific">Pycnococcus provasolii</name>
    <dbReference type="NCBI Taxonomy" id="41880"/>
    <lineage>
        <taxon>Eukaryota</taxon>
        <taxon>Viridiplantae</taxon>
        <taxon>Chlorophyta</taxon>
        <taxon>Pseudoscourfieldiophyceae</taxon>
        <taxon>Pseudoscourfieldiales</taxon>
        <taxon>Pycnococcaceae</taxon>
        <taxon>Pycnococcus</taxon>
    </lineage>
</organism>
<evidence type="ECO:0008006" key="3">
    <source>
        <dbReference type="Google" id="ProtNLM"/>
    </source>
</evidence>
<keyword evidence="2" id="KW-1185">Reference proteome</keyword>
<comment type="caution">
    <text evidence="1">The sequence shown here is derived from an EMBL/GenBank/DDBJ whole genome shotgun (WGS) entry which is preliminary data.</text>
</comment>
<dbReference type="PROSITE" id="PS00018">
    <property type="entry name" value="EF_HAND_1"/>
    <property type="match status" value="1"/>
</dbReference>
<proteinExistence type="predicted"/>
<gene>
    <name evidence="1" type="ORF">PPROV_000019300</name>
</gene>
<reference evidence="1" key="1">
    <citation type="submission" date="2020-10" db="EMBL/GenBank/DDBJ databases">
        <title>Unveiling of a novel bifunctional photoreceptor, Dualchrome1, isolated from a cosmopolitan green alga.</title>
        <authorList>
            <person name="Suzuki S."/>
            <person name="Kawachi M."/>
        </authorList>
    </citation>
    <scope>NUCLEOTIDE SEQUENCE</scope>
    <source>
        <strain evidence="1">NIES 2893</strain>
    </source>
</reference>
<dbReference type="EMBL" id="BNJQ01000001">
    <property type="protein sequence ID" value="GHP01437.1"/>
    <property type="molecule type" value="Genomic_DNA"/>
</dbReference>
<name>A0A830H8I6_9CHLO</name>
<dbReference type="AlphaFoldDB" id="A0A830H8I6"/>